<accession>A0A5A9Z6G2</accession>
<dbReference type="InterPro" id="IPR036249">
    <property type="entry name" value="Thioredoxin-like_sf"/>
</dbReference>
<sequence length="215" mass="22971">MSGAAVALTGFRHSVYTRVARIALAEKRVDHDYEEHDPFAPGARGSHPFGRVPVLRHGDFTIYETAAITDYIDRAFDGPALMPRDSKAAARVAQVIGIVDAYGYWPLVRQVYSHAVYRPVLGEPVAPEIIAEGLEAAPGVLGALDALAAEGLVLNGGFTRADCHLAPMIAAFASAPQGAAMLGDFPRLAAWWAMVRTRPSVVETDVPLSPESPRG</sequence>
<dbReference type="Gene3D" id="3.40.30.10">
    <property type="entry name" value="Glutaredoxin"/>
    <property type="match status" value="1"/>
</dbReference>
<dbReference type="InterPro" id="IPR036282">
    <property type="entry name" value="Glutathione-S-Trfase_C_sf"/>
</dbReference>
<feature type="domain" description="GST C-terminal" evidence="2">
    <location>
        <begin position="85"/>
        <end position="215"/>
    </location>
</feature>
<keyword evidence="3" id="KW-0808">Transferase</keyword>
<evidence type="ECO:0000313" key="3">
    <source>
        <dbReference type="EMBL" id="KAA0912639.1"/>
    </source>
</evidence>
<comment type="caution">
    <text evidence="3">The sequence shown here is derived from an EMBL/GenBank/DDBJ whole genome shotgun (WGS) entry which is preliminary data.</text>
</comment>
<organism evidence="3 4">
    <name type="scientific">Aquicoccus porphyridii</name>
    <dbReference type="NCBI Taxonomy" id="1852029"/>
    <lineage>
        <taxon>Bacteria</taxon>
        <taxon>Pseudomonadati</taxon>
        <taxon>Pseudomonadota</taxon>
        <taxon>Alphaproteobacteria</taxon>
        <taxon>Rhodobacterales</taxon>
        <taxon>Paracoccaceae</taxon>
        <taxon>Aquicoccus</taxon>
    </lineage>
</organism>
<dbReference type="Pfam" id="PF13417">
    <property type="entry name" value="GST_N_3"/>
    <property type="match status" value="1"/>
</dbReference>
<dbReference type="InterPro" id="IPR050983">
    <property type="entry name" value="GST_Omega/HSP26"/>
</dbReference>
<dbReference type="InterPro" id="IPR010987">
    <property type="entry name" value="Glutathione-S-Trfase_C-like"/>
</dbReference>
<keyword evidence="4" id="KW-1185">Reference proteome</keyword>
<dbReference type="Pfam" id="PF00043">
    <property type="entry name" value="GST_C"/>
    <property type="match status" value="1"/>
</dbReference>
<dbReference type="CDD" id="cd00570">
    <property type="entry name" value="GST_N_family"/>
    <property type="match status" value="1"/>
</dbReference>
<dbReference type="RefSeq" id="WP_111362449.1">
    <property type="nucleotide sequence ID" value="NZ_VINQ01000012.1"/>
</dbReference>
<dbReference type="SUPFAM" id="SSF52833">
    <property type="entry name" value="Thioredoxin-like"/>
    <property type="match status" value="1"/>
</dbReference>
<evidence type="ECO:0000313" key="4">
    <source>
        <dbReference type="Proteomes" id="UP000325291"/>
    </source>
</evidence>
<dbReference type="SFLD" id="SFLDS00019">
    <property type="entry name" value="Glutathione_Transferase_(cytos"/>
    <property type="match status" value="1"/>
</dbReference>
<evidence type="ECO:0000259" key="2">
    <source>
        <dbReference type="PROSITE" id="PS50405"/>
    </source>
</evidence>
<feature type="domain" description="GST N-terminal" evidence="1">
    <location>
        <begin position="4"/>
        <end position="80"/>
    </location>
</feature>
<evidence type="ECO:0000259" key="1">
    <source>
        <dbReference type="PROSITE" id="PS50404"/>
    </source>
</evidence>
<dbReference type="EMBL" id="VINQ01000012">
    <property type="protein sequence ID" value="KAA0912639.1"/>
    <property type="molecule type" value="Genomic_DNA"/>
</dbReference>
<dbReference type="SUPFAM" id="SSF47616">
    <property type="entry name" value="GST C-terminal domain-like"/>
    <property type="match status" value="1"/>
</dbReference>
<dbReference type="SFLD" id="SFLDG00358">
    <property type="entry name" value="Main_(cytGST)"/>
    <property type="match status" value="1"/>
</dbReference>
<dbReference type="AlphaFoldDB" id="A0A5A9Z6G2"/>
<dbReference type="Gene3D" id="1.20.1050.10">
    <property type="match status" value="1"/>
</dbReference>
<gene>
    <name evidence="3" type="ORF">FLO80_14710</name>
</gene>
<dbReference type="PANTHER" id="PTHR43968">
    <property type="match status" value="1"/>
</dbReference>
<dbReference type="InterPro" id="IPR040079">
    <property type="entry name" value="Glutathione_S-Trfase"/>
</dbReference>
<dbReference type="InterPro" id="IPR004045">
    <property type="entry name" value="Glutathione_S-Trfase_N"/>
</dbReference>
<dbReference type="InterPro" id="IPR004046">
    <property type="entry name" value="GST_C"/>
</dbReference>
<dbReference type="GO" id="GO:0016740">
    <property type="term" value="F:transferase activity"/>
    <property type="evidence" value="ECO:0007669"/>
    <property type="project" value="UniProtKB-KW"/>
</dbReference>
<dbReference type="PROSITE" id="PS50404">
    <property type="entry name" value="GST_NTER"/>
    <property type="match status" value="1"/>
</dbReference>
<proteinExistence type="predicted"/>
<dbReference type="Proteomes" id="UP000325291">
    <property type="component" value="Unassembled WGS sequence"/>
</dbReference>
<name>A0A5A9Z6G2_9RHOB</name>
<dbReference type="PROSITE" id="PS50405">
    <property type="entry name" value="GST_CTER"/>
    <property type="match status" value="1"/>
</dbReference>
<protein>
    <submittedName>
        <fullName evidence="3">Glutathione S-transferase family protein</fullName>
    </submittedName>
</protein>
<dbReference type="PANTHER" id="PTHR43968:SF6">
    <property type="entry name" value="GLUTATHIONE S-TRANSFERASE OMEGA"/>
    <property type="match status" value="1"/>
</dbReference>
<reference evidence="3 4" key="1">
    <citation type="submission" date="2019-07" db="EMBL/GenBank/DDBJ databases">
        <title>Aquicoccus porphyridii gen. nov., sp. nov., isolated from a small marine red alga, Porphyridium marinum.</title>
        <authorList>
            <person name="Liu L."/>
        </authorList>
    </citation>
    <scope>NUCLEOTIDE SEQUENCE [LARGE SCALE GENOMIC DNA]</scope>
    <source>
        <strain evidence="3 4">L1 8-17</strain>
    </source>
</reference>
<dbReference type="GO" id="GO:0005737">
    <property type="term" value="C:cytoplasm"/>
    <property type="evidence" value="ECO:0007669"/>
    <property type="project" value="TreeGrafter"/>
</dbReference>
<dbReference type="CDD" id="cd00299">
    <property type="entry name" value="GST_C_family"/>
    <property type="match status" value="1"/>
</dbReference>